<keyword evidence="1" id="KW-0812">Transmembrane</keyword>
<evidence type="ECO:0000256" key="1">
    <source>
        <dbReference type="SAM" id="Phobius"/>
    </source>
</evidence>
<keyword evidence="1" id="KW-1133">Transmembrane helix</keyword>
<feature type="transmembrane region" description="Helical" evidence="1">
    <location>
        <begin position="60"/>
        <end position="80"/>
    </location>
</feature>
<dbReference type="EMBL" id="CXSU01000011">
    <property type="protein sequence ID" value="CTQ49660.1"/>
    <property type="molecule type" value="Genomic_DNA"/>
</dbReference>
<keyword evidence="1" id="KW-0472">Membrane</keyword>
<name>A0A0M6YI86_9RHOB</name>
<dbReference type="STRING" id="420998.JDO7802_01674"/>
<evidence type="ECO:0000313" key="3">
    <source>
        <dbReference type="Proteomes" id="UP000049222"/>
    </source>
</evidence>
<keyword evidence="3" id="KW-1185">Reference proteome</keyword>
<dbReference type="AlphaFoldDB" id="A0A0M6YI86"/>
<gene>
    <name evidence="2" type="ORF">JDO7802_01674</name>
</gene>
<sequence>MFFFLAFQSCVFAAWAVVSAGILMGMAGRAVSGDMQTSDGSSSALRDYLTDPMTALRRRVWLGLTPVLLICLATTGVIVATV</sequence>
<organism evidence="2 3">
    <name type="scientific">Jannaschia donghaensis</name>
    <dbReference type="NCBI Taxonomy" id="420998"/>
    <lineage>
        <taxon>Bacteria</taxon>
        <taxon>Pseudomonadati</taxon>
        <taxon>Pseudomonadota</taxon>
        <taxon>Alphaproteobacteria</taxon>
        <taxon>Rhodobacterales</taxon>
        <taxon>Roseobacteraceae</taxon>
        <taxon>Jannaschia</taxon>
    </lineage>
</organism>
<reference evidence="2 3" key="1">
    <citation type="submission" date="2015-07" db="EMBL/GenBank/DDBJ databases">
        <authorList>
            <person name="Noorani M."/>
        </authorList>
    </citation>
    <scope>NUCLEOTIDE SEQUENCE [LARGE SCALE GENOMIC DNA]</scope>
    <source>
        <strain evidence="2 3">CECT 7802</strain>
    </source>
</reference>
<dbReference type="OrthoDB" id="7659267at2"/>
<evidence type="ECO:0000313" key="2">
    <source>
        <dbReference type="EMBL" id="CTQ49660.1"/>
    </source>
</evidence>
<protein>
    <submittedName>
        <fullName evidence="2">Uncharacterized protein</fullName>
    </submittedName>
</protein>
<proteinExistence type="predicted"/>
<dbReference type="RefSeq" id="WP_055084404.1">
    <property type="nucleotide sequence ID" value="NZ_CXSU01000011.1"/>
</dbReference>
<dbReference type="Proteomes" id="UP000049222">
    <property type="component" value="Unassembled WGS sequence"/>
</dbReference>
<accession>A0A0M6YI86</accession>